<dbReference type="GO" id="GO:0005634">
    <property type="term" value="C:nucleus"/>
    <property type="evidence" value="ECO:0007669"/>
    <property type="project" value="UniProtKB-SubCell"/>
</dbReference>
<comment type="function">
    <text evidence="12">Putative RNA polymerase II subunit B1 C-terminal domain (CTD) phosphatase involved in RNA polymerase II transcription regulation.</text>
</comment>
<evidence type="ECO:0000256" key="8">
    <source>
        <dbReference type="ARBA" id="ARBA00023242"/>
    </source>
</evidence>
<evidence type="ECO:0000256" key="12">
    <source>
        <dbReference type="RuleBase" id="RU367080"/>
    </source>
</evidence>
<dbReference type="EMBL" id="JAVRRD010000008">
    <property type="protein sequence ID" value="KAK5056040.1"/>
    <property type="molecule type" value="Genomic_DNA"/>
</dbReference>
<dbReference type="RefSeq" id="XP_064708010.1">
    <property type="nucleotide sequence ID" value="XM_064856110.1"/>
</dbReference>
<evidence type="ECO:0000256" key="1">
    <source>
        <dbReference type="ARBA" id="ARBA00004123"/>
    </source>
</evidence>
<evidence type="ECO:0000256" key="11">
    <source>
        <dbReference type="PROSITE-ProRule" id="PRU00812"/>
    </source>
</evidence>
<feature type="domain" description="RTR1-type" evidence="13">
    <location>
        <begin position="63"/>
        <end position="150"/>
    </location>
</feature>
<evidence type="ECO:0000259" key="13">
    <source>
        <dbReference type="PROSITE" id="PS51479"/>
    </source>
</evidence>
<keyword evidence="8 12" id="KW-0539">Nucleus</keyword>
<dbReference type="Gene3D" id="1.25.40.820">
    <property type="match status" value="1"/>
</dbReference>
<dbReference type="Proteomes" id="UP001358417">
    <property type="component" value="Unassembled WGS sequence"/>
</dbReference>
<dbReference type="InterPro" id="IPR038534">
    <property type="entry name" value="Rtr1/RPAP2_sf"/>
</dbReference>
<keyword evidence="4 12" id="KW-0863">Zinc-finger</keyword>
<dbReference type="PANTHER" id="PTHR14732:SF0">
    <property type="entry name" value="RNA POLYMERASE II SUBUNIT B1 CTD PHOSPHATASE RPAP2-RELATED"/>
    <property type="match status" value="1"/>
</dbReference>
<comment type="subcellular location">
    <subcellularLocation>
        <location evidence="1 12">Nucleus</location>
    </subcellularLocation>
</comment>
<dbReference type="PANTHER" id="PTHR14732">
    <property type="entry name" value="RNA POLYMERASE II SUBUNIT B1 CTD PHOSPHATASE RPAP2-RELATED"/>
    <property type="match status" value="1"/>
</dbReference>
<evidence type="ECO:0000256" key="5">
    <source>
        <dbReference type="ARBA" id="ARBA00022801"/>
    </source>
</evidence>
<organism evidence="14 15">
    <name type="scientific">Exophiala bonariae</name>
    <dbReference type="NCBI Taxonomy" id="1690606"/>
    <lineage>
        <taxon>Eukaryota</taxon>
        <taxon>Fungi</taxon>
        <taxon>Dikarya</taxon>
        <taxon>Ascomycota</taxon>
        <taxon>Pezizomycotina</taxon>
        <taxon>Eurotiomycetes</taxon>
        <taxon>Chaetothyriomycetidae</taxon>
        <taxon>Chaetothyriales</taxon>
        <taxon>Herpotrichiellaceae</taxon>
        <taxon>Exophiala</taxon>
    </lineage>
</organism>
<evidence type="ECO:0000256" key="2">
    <source>
        <dbReference type="ARBA" id="ARBA00005676"/>
    </source>
</evidence>
<comment type="catalytic activity">
    <reaction evidence="10 12">
        <text>O-phospho-L-threonyl-[protein] + H2O = L-threonyl-[protein] + phosphate</text>
        <dbReference type="Rhea" id="RHEA:47004"/>
        <dbReference type="Rhea" id="RHEA-COMP:11060"/>
        <dbReference type="Rhea" id="RHEA-COMP:11605"/>
        <dbReference type="ChEBI" id="CHEBI:15377"/>
        <dbReference type="ChEBI" id="CHEBI:30013"/>
        <dbReference type="ChEBI" id="CHEBI:43474"/>
        <dbReference type="ChEBI" id="CHEBI:61977"/>
        <dbReference type="EC" id="3.1.3.16"/>
    </reaction>
</comment>
<keyword evidence="3 12" id="KW-0479">Metal-binding</keyword>
<evidence type="ECO:0000256" key="4">
    <source>
        <dbReference type="ARBA" id="ARBA00022771"/>
    </source>
</evidence>
<proteinExistence type="inferred from homology"/>
<dbReference type="Pfam" id="PF04181">
    <property type="entry name" value="RPAP2_Rtr1"/>
    <property type="match status" value="1"/>
</dbReference>
<dbReference type="EC" id="3.1.3.16" evidence="12"/>
<evidence type="ECO:0000256" key="9">
    <source>
        <dbReference type="ARBA" id="ARBA00047761"/>
    </source>
</evidence>
<comment type="caution">
    <text evidence="14">The sequence shown here is derived from an EMBL/GenBank/DDBJ whole genome shotgun (WGS) entry which is preliminary data.</text>
</comment>
<comment type="similarity">
    <text evidence="2 11 12">Belongs to the RPAP2 family.</text>
</comment>
<dbReference type="AlphaFoldDB" id="A0AAV9NEV1"/>
<protein>
    <recommendedName>
        <fullName evidence="12">RNA polymerase II subunit B1 CTD phosphatase RPAP2 homolog</fullName>
        <ecNumber evidence="12">3.1.3.16</ecNumber>
    </recommendedName>
</protein>
<keyword evidence="6 12" id="KW-0862">Zinc</keyword>
<reference evidence="14 15" key="1">
    <citation type="submission" date="2023-08" db="EMBL/GenBank/DDBJ databases">
        <title>Black Yeasts Isolated from many extreme environments.</title>
        <authorList>
            <person name="Coleine C."/>
            <person name="Stajich J.E."/>
            <person name="Selbmann L."/>
        </authorList>
    </citation>
    <scope>NUCLEOTIDE SEQUENCE [LARGE SCALE GENOMIC DNA]</scope>
    <source>
        <strain evidence="14 15">CCFEE 5792</strain>
    </source>
</reference>
<dbReference type="GO" id="GO:0005737">
    <property type="term" value="C:cytoplasm"/>
    <property type="evidence" value="ECO:0007669"/>
    <property type="project" value="TreeGrafter"/>
</dbReference>
<evidence type="ECO:0000313" key="14">
    <source>
        <dbReference type="EMBL" id="KAK5056040.1"/>
    </source>
</evidence>
<name>A0AAV9NEV1_9EURO</name>
<evidence type="ECO:0000256" key="10">
    <source>
        <dbReference type="ARBA" id="ARBA00048336"/>
    </source>
</evidence>
<gene>
    <name evidence="14" type="ORF">LTR84_012591</name>
</gene>
<dbReference type="InterPro" id="IPR007308">
    <property type="entry name" value="Rtr1/RPAP2_dom"/>
</dbReference>
<keyword evidence="5 12" id="KW-0378">Hydrolase</keyword>
<keyword evidence="7 12" id="KW-0904">Protein phosphatase</keyword>
<evidence type="ECO:0000256" key="3">
    <source>
        <dbReference type="ARBA" id="ARBA00022723"/>
    </source>
</evidence>
<dbReference type="GeneID" id="89980733"/>
<dbReference type="PROSITE" id="PS51479">
    <property type="entry name" value="ZF_RTR1"/>
    <property type="match status" value="1"/>
</dbReference>
<evidence type="ECO:0000313" key="15">
    <source>
        <dbReference type="Proteomes" id="UP001358417"/>
    </source>
</evidence>
<keyword evidence="15" id="KW-1185">Reference proteome</keyword>
<dbReference type="GO" id="GO:0008420">
    <property type="term" value="F:RNA polymerase II CTD heptapeptide repeat phosphatase activity"/>
    <property type="evidence" value="ECO:0007669"/>
    <property type="project" value="UniProtKB-UniRule"/>
</dbReference>
<dbReference type="GO" id="GO:0008270">
    <property type="term" value="F:zinc ion binding"/>
    <property type="evidence" value="ECO:0007669"/>
    <property type="project" value="UniProtKB-KW"/>
</dbReference>
<comment type="catalytic activity">
    <reaction evidence="9 12">
        <text>O-phospho-L-seryl-[protein] + H2O = L-seryl-[protein] + phosphate</text>
        <dbReference type="Rhea" id="RHEA:20629"/>
        <dbReference type="Rhea" id="RHEA-COMP:9863"/>
        <dbReference type="Rhea" id="RHEA-COMP:11604"/>
        <dbReference type="ChEBI" id="CHEBI:15377"/>
        <dbReference type="ChEBI" id="CHEBI:29999"/>
        <dbReference type="ChEBI" id="CHEBI:43474"/>
        <dbReference type="ChEBI" id="CHEBI:83421"/>
        <dbReference type="EC" id="3.1.3.16"/>
    </reaction>
</comment>
<evidence type="ECO:0000256" key="7">
    <source>
        <dbReference type="ARBA" id="ARBA00022912"/>
    </source>
</evidence>
<accession>A0AAV9NEV1</accession>
<dbReference type="InterPro" id="IPR039693">
    <property type="entry name" value="Rtr1/RPAP2"/>
</dbReference>
<evidence type="ECO:0000256" key="6">
    <source>
        <dbReference type="ARBA" id="ARBA00022833"/>
    </source>
</evidence>
<dbReference type="GO" id="GO:0043175">
    <property type="term" value="F:RNA polymerase core enzyme binding"/>
    <property type="evidence" value="ECO:0007669"/>
    <property type="project" value="UniProtKB-UniRule"/>
</dbReference>
<sequence length="254" mass="28207">MQPENDREQRIRSTAVRHAQDIESRKRLQAQIADLVVSAFDLPSSPTADPASPLASDATLFKRCLALFRPSDLDDLIYERNVDDRCGYALCPRPNEKLANAGQKVWNQKGGKDFRLLDKADLEKFCSKACRERTTFVRAQLRTEPAWLRPDVQIAANDLKLLDEMNGTGVEAGSGSLVESLNKLALAQGTDEEMAEKLEALALERGEAQSEISATNNVSIIEKESNQIPSAPVLNRGRGLVEGHQPRKVRFRNP</sequence>